<dbReference type="Gene3D" id="4.10.240.10">
    <property type="entry name" value="Zn(2)-C6 fungal-type DNA-binding domain"/>
    <property type="match status" value="1"/>
</dbReference>
<dbReference type="Proteomes" id="UP000189274">
    <property type="component" value="Unassembled WGS sequence"/>
</dbReference>
<dbReference type="PROSITE" id="PS50048">
    <property type="entry name" value="ZN2_CY6_FUNGAL_2"/>
    <property type="match status" value="1"/>
</dbReference>
<dbReference type="InterPro" id="IPR052780">
    <property type="entry name" value="AAA_Catabolism_Regulators"/>
</dbReference>
<feature type="region of interest" description="Disordered" evidence="1">
    <location>
        <begin position="57"/>
        <end position="80"/>
    </location>
</feature>
<dbReference type="Pfam" id="PF00172">
    <property type="entry name" value="Zn_clus"/>
    <property type="match status" value="1"/>
</dbReference>
<reference evidence="4" key="1">
    <citation type="journal article" date="2017" name="Genome Announc.">
        <title>Genome sequences of Cyberlindnera fabianii 65, Pichia kudriavzevii 129, and Saccharomyces cerevisiae 131 isolated from fermented masau fruits in Zimbabwe.</title>
        <authorList>
            <person name="van Rijswijck I.M.H."/>
            <person name="Derks M.F.L."/>
            <person name="Abee T."/>
            <person name="de Ridder D."/>
            <person name="Smid E.J."/>
        </authorList>
    </citation>
    <scope>NUCLEOTIDE SEQUENCE [LARGE SCALE GENOMIC DNA]</scope>
    <source>
        <strain evidence="4">129</strain>
    </source>
</reference>
<dbReference type="PROSITE" id="PS00463">
    <property type="entry name" value="ZN2_CY6_FUNGAL_1"/>
    <property type="match status" value="1"/>
</dbReference>
<feature type="region of interest" description="Disordered" evidence="1">
    <location>
        <begin position="227"/>
        <end position="251"/>
    </location>
</feature>
<dbReference type="SUPFAM" id="SSF57701">
    <property type="entry name" value="Zn2/Cys6 DNA-binding domain"/>
    <property type="match status" value="1"/>
</dbReference>
<feature type="region of interest" description="Disordered" evidence="1">
    <location>
        <begin position="479"/>
        <end position="539"/>
    </location>
</feature>
<dbReference type="GO" id="GO:0005634">
    <property type="term" value="C:nucleus"/>
    <property type="evidence" value="ECO:0007669"/>
    <property type="project" value="TreeGrafter"/>
</dbReference>
<dbReference type="VEuPathDB" id="FungiDB:C5L36_0C07270"/>
<evidence type="ECO:0000313" key="4">
    <source>
        <dbReference type="Proteomes" id="UP000189274"/>
    </source>
</evidence>
<evidence type="ECO:0000313" key="3">
    <source>
        <dbReference type="EMBL" id="ONH75868.1"/>
    </source>
</evidence>
<feature type="compositionally biased region" description="Low complexity" evidence="1">
    <location>
        <begin position="238"/>
        <end position="251"/>
    </location>
</feature>
<gene>
    <name evidence="3" type="ORF">BOH78_1441</name>
</gene>
<dbReference type="EMBL" id="MQVM01000005">
    <property type="protein sequence ID" value="ONH75868.1"/>
    <property type="molecule type" value="Genomic_DNA"/>
</dbReference>
<dbReference type="GO" id="GO:0008270">
    <property type="term" value="F:zinc ion binding"/>
    <property type="evidence" value="ECO:0007669"/>
    <property type="project" value="InterPro"/>
</dbReference>
<dbReference type="GO" id="GO:0009074">
    <property type="term" value="P:aromatic amino acid family catabolic process"/>
    <property type="evidence" value="ECO:0007669"/>
    <property type="project" value="TreeGrafter"/>
</dbReference>
<dbReference type="CDD" id="cd12148">
    <property type="entry name" value="fungal_TF_MHR"/>
    <property type="match status" value="1"/>
</dbReference>
<name>A0A1V2LRU1_PICKU</name>
<dbReference type="CDD" id="cd00067">
    <property type="entry name" value="GAL4"/>
    <property type="match status" value="1"/>
</dbReference>
<feature type="compositionally biased region" description="Polar residues" evidence="1">
    <location>
        <begin position="159"/>
        <end position="170"/>
    </location>
</feature>
<dbReference type="AlphaFoldDB" id="A0A1V2LRU1"/>
<dbReference type="InterPro" id="IPR036864">
    <property type="entry name" value="Zn2-C6_fun-type_DNA-bd_sf"/>
</dbReference>
<evidence type="ECO:0000259" key="2">
    <source>
        <dbReference type="PROSITE" id="PS50048"/>
    </source>
</evidence>
<accession>A0A1V2LRU1</accession>
<feature type="domain" description="Zn(2)-C6 fungal-type" evidence="2">
    <location>
        <begin position="19"/>
        <end position="55"/>
    </location>
</feature>
<dbReference type="GO" id="GO:0000981">
    <property type="term" value="F:DNA-binding transcription factor activity, RNA polymerase II-specific"/>
    <property type="evidence" value="ECO:0007669"/>
    <property type="project" value="InterPro"/>
</dbReference>
<feature type="region of interest" description="Disordered" evidence="1">
    <location>
        <begin position="813"/>
        <end position="834"/>
    </location>
</feature>
<dbReference type="SMART" id="SM00066">
    <property type="entry name" value="GAL4"/>
    <property type="match status" value="1"/>
</dbReference>
<feature type="region of interest" description="Disordered" evidence="1">
    <location>
        <begin position="128"/>
        <end position="171"/>
    </location>
</feature>
<dbReference type="InterPro" id="IPR001138">
    <property type="entry name" value="Zn2Cys6_DnaBD"/>
</dbReference>
<feature type="compositionally biased region" description="Low complexity" evidence="1">
    <location>
        <begin position="505"/>
        <end position="531"/>
    </location>
</feature>
<dbReference type="PANTHER" id="PTHR31644">
    <property type="entry name" value="TRANSCRIPTIONAL ACTIVATOR ARO80-RELATED"/>
    <property type="match status" value="1"/>
</dbReference>
<dbReference type="GO" id="GO:0045944">
    <property type="term" value="P:positive regulation of transcription by RNA polymerase II"/>
    <property type="evidence" value="ECO:0007669"/>
    <property type="project" value="TreeGrafter"/>
</dbReference>
<proteinExistence type="predicted"/>
<comment type="caution">
    <text evidence="3">The sequence shown here is derived from an EMBL/GenBank/DDBJ whole genome shotgun (WGS) entry which is preliminary data.</text>
</comment>
<sequence>MVGPKSTVKKPQFKRNYVACLNCRTRKVKCDLGSVDNPHDPPCARCKRERKECVFVDSKRGSTKQKTRTTQTVSHPNSINPILPLPNPYFHANSSMLNENHAMKNINIPMTNNPNPLLLKETLSSDFYQMSGSLPPSQKHPTHRPSRSQSFESDPKLDQGNQDSSGNSSEKTIKKINLSELHSNSSVPLGVQNFTNNATMIYLAHVSGNVASQTTYRDHASEAERLSELEKSVPIPRSVSSSNVNDSPSNSYFDSKIMSSAKDSEPIQDTFGHDKSGVNLNPIMNNDRFTIPPLTTTHSMIQRPTTQLDEIDYIISSNEPDAVKENYILTDVEAKRLIRLFFITLHPFYPYVPKEMRNHNVLANYPILLCAILAISSRYNSLPEKIGDWDKTLDDDTESRKAIRGEKNIYMNNVVGERHLAVHEKLWIYCQRLMSMTVWGESSSRSVGTILTFLLFTEWNPRAIHFRWGDYANSSHDDSLANRKTNKNKNVGKDPTHLKSKRKSSQSAQQQQQLPQTTQLQQHRLENQQTENESEEEFAGLSAMKRSEIMSFMLIGTATRLSFLLETDPLIFIATHISEINIAVGLNKKSMLQQTLSEVDVNEVEYGFTSYQKANIELLQFFSLCYETLYGTRPKFITLDKYQTLAILDILSPILENWYRKYHKLLKPSNVHCAPLASCGDEGSPDWLYLISVNPKLEKDLTIGIERESLILDYYYTKLYLYSLALSGDTSVNSNLRNSKKGRNLRLDELSRYSRYVELAYKAAKEVLAVIQRVKKLKLLKYMPVRWVTRVIKSVSFIVKCYLTLTTEVQTNKNSGDVSRDRSESSSSAFEGHSVEENTNGEILKLSVIPLEEIITLLQKTAICLRYAAPDELHLCTRYSTILMYLCSQFKTQIRERNDKLRNGIREYEKDPEFQDTDEQPDLPTKVDSFPVGQYQHPPQNSATYTGNENMAPSWYNNQGIYQNMSTVPSEYDQKETKPPGTNQGYQNLEGTLPNINFSNANQELFDDFFNKNPSEKLFNFFSTNDNNPGLDFVDQFTSEIEKDFLSKGGKH</sequence>
<protein>
    <submittedName>
        <fullName evidence="3">Transcriptional activator ARO80</fullName>
    </submittedName>
</protein>
<evidence type="ECO:0000256" key="1">
    <source>
        <dbReference type="SAM" id="MobiDB-lite"/>
    </source>
</evidence>
<organism evidence="3 4">
    <name type="scientific">Pichia kudriavzevii</name>
    <name type="common">Yeast</name>
    <name type="synonym">Issatchenkia orientalis</name>
    <dbReference type="NCBI Taxonomy" id="4909"/>
    <lineage>
        <taxon>Eukaryota</taxon>
        <taxon>Fungi</taxon>
        <taxon>Dikarya</taxon>
        <taxon>Ascomycota</taxon>
        <taxon>Saccharomycotina</taxon>
        <taxon>Pichiomycetes</taxon>
        <taxon>Pichiales</taxon>
        <taxon>Pichiaceae</taxon>
        <taxon>Pichia</taxon>
    </lineage>
</organism>
<dbReference type="PANTHER" id="PTHR31644:SF2">
    <property type="entry name" value="TRANSCRIPTIONAL ACTIVATOR ARO80-RELATED"/>
    <property type="match status" value="1"/>
</dbReference>